<evidence type="ECO:0000313" key="1">
    <source>
        <dbReference type="EMBL" id="KAK1786357.1"/>
    </source>
</evidence>
<comment type="caution">
    <text evidence="1">The sequence shown here is derived from an EMBL/GenBank/DDBJ whole genome shotgun (WGS) entry which is preliminary data.</text>
</comment>
<sequence length="59" mass="6448">HKPSSANTSVAGDWKTPTECPASNNFCRTISTSTTFSRTCEEPCVSEVNVHCCHTDLCR</sequence>
<dbReference type="Proteomes" id="UP001239994">
    <property type="component" value="Unassembled WGS sequence"/>
</dbReference>
<dbReference type="AlphaFoldDB" id="A0AAD8YSF8"/>
<dbReference type="EMBL" id="JAROKS010000025">
    <property type="protein sequence ID" value="KAK1786357.1"/>
    <property type="molecule type" value="Genomic_DNA"/>
</dbReference>
<evidence type="ECO:0000313" key="2">
    <source>
        <dbReference type="Proteomes" id="UP001239994"/>
    </source>
</evidence>
<name>A0AAD8YSF8_9TELE</name>
<dbReference type="SUPFAM" id="SSF57302">
    <property type="entry name" value="Snake toxin-like"/>
    <property type="match status" value="1"/>
</dbReference>
<feature type="non-terminal residue" evidence="1">
    <location>
        <position position="1"/>
    </location>
</feature>
<dbReference type="InterPro" id="IPR045860">
    <property type="entry name" value="Snake_toxin-like_sf"/>
</dbReference>
<reference evidence="1" key="1">
    <citation type="submission" date="2023-03" db="EMBL/GenBank/DDBJ databases">
        <title>Electrophorus voltai genome.</title>
        <authorList>
            <person name="Bian C."/>
        </authorList>
    </citation>
    <scope>NUCLEOTIDE SEQUENCE</scope>
    <source>
        <strain evidence="1">CB-2022</strain>
        <tissue evidence="1">Muscle</tissue>
    </source>
</reference>
<protein>
    <submittedName>
        <fullName evidence="1">Uncharacterized protein</fullName>
    </submittedName>
</protein>
<accession>A0AAD8YSF8</accession>
<keyword evidence="2" id="KW-1185">Reference proteome</keyword>
<organism evidence="1 2">
    <name type="scientific">Electrophorus voltai</name>
    <dbReference type="NCBI Taxonomy" id="2609070"/>
    <lineage>
        <taxon>Eukaryota</taxon>
        <taxon>Metazoa</taxon>
        <taxon>Chordata</taxon>
        <taxon>Craniata</taxon>
        <taxon>Vertebrata</taxon>
        <taxon>Euteleostomi</taxon>
        <taxon>Actinopterygii</taxon>
        <taxon>Neopterygii</taxon>
        <taxon>Teleostei</taxon>
        <taxon>Ostariophysi</taxon>
        <taxon>Gymnotiformes</taxon>
        <taxon>Gymnotoidei</taxon>
        <taxon>Gymnotidae</taxon>
        <taxon>Electrophorus</taxon>
    </lineage>
</organism>
<gene>
    <name evidence="1" type="ORF">P4O66_018059</name>
</gene>
<proteinExistence type="predicted"/>